<name>A0A8D9I224_BRACM</name>
<dbReference type="Proteomes" id="UP000694005">
    <property type="component" value="Chromosome A10"/>
</dbReference>
<reference evidence="1 2" key="1">
    <citation type="submission" date="2021-07" db="EMBL/GenBank/DDBJ databases">
        <authorList>
            <consortium name="Genoscope - CEA"/>
            <person name="William W."/>
        </authorList>
    </citation>
    <scope>NUCLEOTIDE SEQUENCE [LARGE SCALE GENOMIC DNA]</scope>
</reference>
<dbReference type="EMBL" id="LS974626">
    <property type="protein sequence ID" value="CAG7909449.1"/>
    <property type="molecule type" value="Genomic_DNA"/>
</dbReference>
<accession>A0A8D9I224</accession>
<evidence type="ECO:0000313" key="1">
    <source>
        <dbReference type="EMBL" id="CAG7909449.1"/>
    </source>
</evidence>
<proteinExistence type="predicted"/>
<sequence>MKNTNLSSSPRRMFSIHMPLLLLQETINDSPCKIGRTHDNEYAGDNQHEFEEEIMCSWVDELKYFNNHYEQLNSRYHFQKHEVNQTKDA</sequence>
<organism evidence="1 2">
    <name type="scientific">Brassica campestris</name>
    <name type="common">Field mustard</name>
    <dbReference type="NCBI Taxonomy" id="3711"/>
    <lineage>
        <taxon>Eukaryota</taxon>
        <taxon>Viridiplantae</taxon>
        <taxon>Streptophyta</taxon>
        <taxon>Embryophyta</taxon>
        <taxon>Tracheophyta</taxon>
        <taxon>Spermatophyta</taxon>
        <taxon>Magnoliopsida</taxon>
        <taxon>eudicotyledons</taxon>
        <taxon>Gunneridae</taxon>
        <taxon>Pentapetalae</taxon>
        <taxon>rosids</taxon>
        <taxon>malvids</taxon>
        <taxon>Brassicales</taxon>
        <taxon>Brassicaceae</taxon>
        <taxon>Brassiceae</taxon>
        <taxon>Brassica</taxon>
    </lineage>
</organism>
<protein>
    <submittedName>
        <fullName evidence="1">Uncharacterized protein</fullName>
    </submittedName>
</protein>
<dbReference type="AlphaFoldDB" id="A0A8D9I224"/>
<gene>
    <name evidence="1" type="ORF">BRAPAZ1V2_A10P06950.2</name>
</gene>
<evidence type="ECO:0000313" key="2">
    <source>
        <dbReference type="Proteomes" id="UP000694005"/>
    </source>
</evidence>
<dbReference type="Gramene" id="A10p06950.2_BraZ1">
    <property type="protein sequence ID" value="A10p06950.2_BraZ1.CDS"/>
    <property type="gene ID" value="A10g06950.2_BraZ1"/>
</dbReference>